<dbReference type="InterPro" id="IPR041474">
    <property type="entry name" value="NicS_C"/>
</dbReference>
<dbReference type="Pfam" id="PF17938">
    <property type="entry name" value="TetR_C_29"/>
    <property type="match status" value="1"/>
</dbReference>
<dbReference type="Proteomes" id="UP000254889">
    <property type="component" value="Chromosome"/>
</dbReference>
<evidence type="ECO:0000256" key="1">
    <source>
        <dbReference type="ARBA" id="ARBA00023125"/>
    </source>
</evidence>
<evidence type="ECO:0000313" key="5">
    <source>
        <dbReference type="EMBL" id="AXK81508.1"/>
    </source>
</evidence>
<evidence type="ECO:0000256" key="3">
    <source>
        <dbReference type="SAM" id="MobiDB-lite"/>
    </source>
</evidence>
<dbReference type="PROSITE" id="PS50977">
    <property type="entry name" value="HTH_TETR_2"/>
    <property type="match status" value="1"/>
</dbReference>
<keyword evidence="1 2" id="KW-0238">DNA-binding</keyword>
<dbReference type="PANTHER" id="PTHR30328">
    <property type="entry name" value="TRANSCRIPTIONAL REPRESSOR"/>
    <property type="match status" value="1"/>
</dbReference>
<dbReference type="Pfam" id="PF00440">
    <property type="entry name" value="TetR_N"/>
    <property type="match status" value="1"/>
</dbReference>
<dbReference type="SUPFAM" id="SSF48498">
    <property type="entry name" value="Tetracyclin repressor-like, C-terminal domain"/>
    <property type="match status" value="1"/>
</dbReference>
<dbReference type="PANTHER" id="PTHR30328:SF54">
    <property type="entry name" value="HTH-TYPE TRANSCRIPTIONAL REPRESSOR SCO4008"/>
    <property type="match status" value="1"/>
</dbReference>
<dbReference type="KEGG" id="ptaw:DW352_13895"/>
<sequence>MACPLASRACLSNRHIGGNRGSSAEGLCPVSRRVAVSKAKSSKPLPVAKPKAAGRRTEARPVRRRDAAATRQRILDAALKEFADKGLDAARIEDIADKAGANRRMAYYYFGSKEGLYLAALETTYFQLVEVEEAINVEAMDPIDAIEAMVAAKFEHYVKYPHYIEFVKMENLYQARHLKTSRRIAELRAPLISIIKRVLQRGEALGVLRKGVDPLDLYLSICALGFFVFSNRHTLDVIFDTDVISPKALARRREVIVNMIKAYLAP</sequence>
<accession>A0A345ZX61</accession>
<dbReference type="PRINTS" id="PR00455">
    <property type="entry name" value="HTHTETR"/>
</dbReference>
<dbReference type="SUPFAM" id="SSF46689">
    <property type="entry name" value="Homeodomain-like"/>
    <property type="match status" value="1"/>
</dbReference>
<name>A0A345ZX61_9HYPH</name>
<dbReference type="OrthoDB" id="2356263at2"/>
<keyword evidence="6" id="KW-1185">Reference proteome</keyword>
<gene>
    <name evidence="5" type="ORF">DW352_13895</name>
</gene>
<feature type="domain" description="HTH tetR-type" evidence="4">
    <location>
        <begin position="68"/>
        <end position="128"/>
    </location>
</feature>
<evidence type="ECO:0000313" key="6">
    <source>
        <dbReference type="Proteomes" id="UP000254889"/>
    </source>
</evidence>
<dbReference type="InterPro" id="IPR050109">
    <property type="entry name" value="HTH-type_TetR-like_transc_reg"/>
</dbReference>
<dbReference type="GO" id="GO:0003677">
    <property type="term" value="F:DNA binding"/>
    <property type="evidence" value="ECO:0007669"/>
    <property type="project" value="UniProtKB-UniRule"/>
</dbReference>
<organism evidence="5 6">
    <name type="scientific">Pseudolabrys taiwanensis</name>
    <dbReference type="NCBI Taxonomy" id="331696"/>
    <lineage>
        <taxon>Bacteria</taxon>
        <taxon>Pseudomonadati</taxon>
        <taxon>Pseudomonadota</taxon>
        <taxon>Alphaproteobacteria</taxon>
        <taxon>Hyphomicrobiales</taxon>
        <taxon>Xanthobacteraceae</taxon>
        <taxon>Pseudolabrys</taxon>
    </lineage>
</organism>
<reference evidence="5 6" key="1">
    <citation type="submission" date="2018-07" db="EMBL/GenBank/DDBJ databases">
        <authorList>
            <person name="Quirk P.G."/>
            <person name="Krulwich T.A."/>
        </authorList>
    </citation>
    <scope>NUCLEOTIDE SEQUENCE [LARGE SCALE GENOMIC DNA]</scope>
    <source>
        <strain evidence="5 6">CC-BB4</strain>
    </source>
</reference>
<dbReference type="InterPro" id="IPR001647">
    <property type="entry name" value="HTH_TetR"/>
</dbReference>
<proteinExistence type="predicted"/>
<dbReference type="InterPro" id="IPR009057">
    <property type="entry name" value="Homeodomain-like_sf"/>
</dbReference>
<evidence type="ECO:0000256" key="2">
    <source>
        <dbReference type="PROSITE-ProRule" id="PRU00335"/>
    </source>
</evidence>
<dbReference type="Gene3D" id="1.10.357.10">
    <property type="entry name" value="Tetracycline Repressor, domain 2"/>
    <property type="match status" value="1"/>
</dbReference>
<feature type="DNA-binding region" description="H-T-H motif" evidence="2">
    <location>
        <begin position="91"/>
        <end position="110"/>
    </location>
</feature>
<feature type="region of interest" description="Disordered" evidence="3">
    <location>
        <begin position="39"/>
        <end position="66"/>
    </location>
</feature>
<dbReference type="EMBL" id="CP031417">
    <property type="protein sequence ID" value="AXK81508.1"/>
    <property type="molecule type" value="Genomic_DNA"/>
</dbReference>
<feature type="compositionally biased region" description="Basic and acidic residues" evidence="3">
    <location>
        <begin position="55"/>
        <end position="66"/>
    </location>
</feature>
<dbReference type="InterPro" id="IPR036271">
    <property type="entry name" value="Tet_transcr_reg_TetR-rel_C_sf"/>
</dbReference>
<protein>
    <submittedName>
        <fullName evidence="5">TetR/AcrR family transcriptional regulator</fullName>
    </submittedName>
</protein>
<evidence type="ECO:0000259" key="4">
    <source>
        <dbReference type="PROSITE" id="PS50977"/>
    </source>
</evidence>
<dbReference type="AlphaFoldDB" id="A0A345ZX61"/>